<feature type="transmembrane region" description="Helical" evidence="1">
    <location>
        <begin position="62"/>
        <end position="77"/>
    </location>
</feature>
<accession>A0A9Q4C4F3</accession>
<dbReference type="EMBL" id="RKLV01000005">
    <property type="protein sequence ID" value="MCX2818867.1"/>
    <property type="molecule type" value="Genomic_DNA"/>
</dbReference>
<feature type="transmembrane region" description="Helical" evidence="1">
    <location>
        <begin position="98"/>
        <end position="127"/>
    </location>
</feature>
<reference evidence="2" key="1">
    <citation type="submission" date="2022-09" db="EMBL/GenBank/DDBJ databases">
        <title>Haloadaptaus new haloarchaeum isolated from saline soil.</title>
        <authorList>
            <person name="Duran-Viseras A."/>
            <person name="Sanchez-Porro C."/>
            <person name="Ventosa A."/>
        </authorList>
    </citation>
    <scope>NUCLEOTIDE SEQUENCE</scope>
    <source>
        <strain evidence="2">F3-133</strain>
    </source>
</reference>
<evidence type="ECO:0000313" key="3">
    <source>
        <dbReference type="Proteomes" id="UP001149411"/>
    </source>
</evidence>
<comment type="caution">
    <text evidence="2">The sequence shown here is derived from an EMBL/GenBank/DDBJ whole genome shotgun (WGS) entry which is preliminary data.</text>
</comment>
<feature type="transmembrane region" description="Helical" evidence="1">
    <location>
        <begin position="147"/>
        <end position="172"/>
    </location>
</feature>
<evidence type="ECO:0000256" key="1">
    <source>
        <dbReference type="SAM" id="Phobius"/>
    </source>
</evidence>
<protein>
    <submittedName>
        <fullName evidence="2">ABC transporter permease subunit</fullName>
    </submittedName>
</protein>
<dbReference type="GO" id="GO:0140359">
    <property type="term" value="F:ABC-type transporter activity"/>
    <property type="evidence" value="ECO:0007669"/>
    <property type="project" value="InterPro"/>
</dbReference>
<dbReference type="Pfam" id="PF12679">
    <property type="entry name" value="ABC2_membrane_2"/>
    <property type="match status" value="1"/>
</dbReference>
<name>A0A9Q4C4F3_9EURY</name>
<organism evidence="2 3">
    <name type="scientific">Halorutilus salinus</name>
    <dbReference type="NCBI Taxonomy" id="2487751"/>
    <lineage>
        <taxon>Archaea</taxon>
        <taxon>Methanobacteriati</taxon>
        <taxon>Methanobacteriota</taxon>
        <taxon>Stenosarchaea group</taxon>
        <taxon>Halobacteria</taxon>
        <taxon>Halorutilales</taxon>
        <taxon>Halorutilaceae</taxon>
        <taxon>Halorutilus</taxon>
    </lineage>
</organism>
<keyword evidence="1" id="KW-1133">Transmembrane helix</keyword>
<dbReference type="RefSeq" id="WP_266086709.1">
    <property type="nucleotide sequence ID" value="NZ_RKLV01000005.1"/>
</dbReference>
<dbReference type="AlphaFoldDB" id="A0A9Q4C4F3"/>
<sequence length="269" mass="27471">MSGAQGGRTVLRRELLTVLRTRAYLALGVGYAAVVVGAAWFSGGAKGGYLPTASSLTTPTEILVPVVAFALGYRVVLTDRSTGELDVLRTYGLGRAEYVLSLYAGRLVALSVVLVAPLLVVGGLVWTQSGPTITVIAWHGGVDSPLLLARFAVLTVAFGAAVLSVAVAVSAVSGTVRTALALAVLVWVALALGADLGVIAGVVTESLGDEAVVWLTSLSPNTAFRGLVLETVVGVASGGVRATSVPASVLSLVLWTVAPLVVAVRKVWK</sequence>
<keyword evidence="1" id="KW-0812">Transmembrane</keyword>
<feature type="transmembrane region" description="Helical" evidence="1">
    <location>
        <begin position="21"/>
        <end position="42"/>
    </location>
</feature>
<dbReference type="GO" id="GO:0005886">
    <property type="term" value="C:plasma membrane"/>
    <property type="evidence" value="ECO:0007669"/>
    <property type="project" value="UniProtKB-SubCell"/>
</dbReference>
<feature type="transmembrane region" description="Helical" evidence="1">
    <location>
        <begin position="245"/>
        <end position="264"/>
    </location>
</feature>
<proteinExistence type="predicted"/>
<gene>
    <name evidence="2" type="ORF">EGH25_05835</name>
</gene>
<keyword evidence="3" id="KW-1185">Reference proteome</keyword>
<feature type="transmembrane region" description="Helical" evidence="1">
    <location>
        <begin position="179"/>
        <end position="203"/>
    </location>
</feature>
<evidence type="ECO:0000313" key="2">
    <source>
        <dbReference type="EMBL" id="MCX2818867.1"/>
    </source>
</evidence>
<keyword evidence="1" id="KW-0472">Membrane</keyword>
<dbReference type="Proteomes" id="UP001149411">
    <property type="component" value="Unassembled WGS sequence"/>
</dbReference>